<evidence type="ECO:0000256" key="4">
    <source>
        <dbReference type="RuleBase" id="RU003719"/>
    </source>
</evidence>
<dbReference type="GO" id="GO:0051287">
    <property type="term" value="F:NAD binding"/>
    <property type="evidence" value="ECO:0007669"/>
    <property type="project" value="InterPro"/>
</dbReference>
<keyword evidence="9" id="KW-1185">Reference proteome</keyword>
<keyword evidence="2 4" id="KW-0560">Oxidoreductase</keyword>
<evidence type="ECO:0000256" key="1">
    <source>
        <dbReference type="ARBA" id="ARBA00005854"/>
    </source>
</evidence>
<feature type="domain" description="D-isomer specific 2-hydroxyacid dehydrogenase catalytic" evidence="6">
    <location>
        <begin position="44"/>
        <end position="372"/>
    </location>
</feature>
<dbReference type="AlphaFoldDB" id="A0A395NUH7"/>
<organism evidence="8 9">
    <name type="scientific">Trichoderma arundinaceum</name>
    <dbReference type="NCBI Taxonomy" id="490622"/>
    <lineage>
        <taxon>Eukaryota</taxon>
        <taxon>Fungi</taxon>
        <taxon>Dikarya</taxon>
        <taxon>Ascomycota</taxon>
        <taxon>Pezizomycotina</taxon>
        <taxon>Sordariomycetes</taxon>
        <taxon>Hypocreomycetidae</taxon>
        <taxon>Hypocreales</taxon>
        <taxon>Hypocreaceae</taxon>
        <taxon>Trichoderma</taxon>
    </lineage>
</organism>
<dbReference type="PANTHER" id="PTHR42789">
    <property type="entry name" value="D-ISOMER SPECIFIC 2-HYDROXYACID DEHYDROGENASE FAMILY PROTEIN (AFU_ORTHOLOGUE AFUA_6G10090)"/>
    <property type="match status" value="1"/>
</dbReference>
<reference evidence="8 9" key="1">
    <citation type="journal article" date="2018" name="PLoS Pathog.">
        <title>Evolution of structural diversity of trichothecenes, a family of toxins produced by plant pathogenic and entomopathogenic fungi.</title>
        <authorList>
            <person name="Proctor R.H."/>
            <person name="McCormick S.P."/>
            <person name="Kim H.S."/>
            <person name="Cardoza R.E."/>
            <person name="Stanley A.M."/>
            <person name="Lindo L."/>
            <person name="Kelly A."/>
            <person name="Brown D.W."/>
            <person name="Lee T."/>
            <person name="Vaughan M.M."/>
            <person name="Alexander N.J."/>
            <person name="Busman M."/>
            <person name="Gutierrez S."/>
        </authorList>
    </citation>
    <scope>NUCLEOTIDE SEQUENCE [LARGE SCALE GENOMIC DNA]</scope>
    <source>
        <strain evidence="8 9">IBT 40837</strain>
    </source>
</reference>
<evidence type="ECO:0000259" key="7">
    <source>
        <dbReference type="Pfam" id="PF02826"/>
    </source>
</evidence>
<dbReference type="InterPro" id="IPR006140">
    <property type="entry name" value="D-isomer_DH_NAD-bd"/>
</dbReference>
<evidence type="ECO:0000256" key="3">
    <source>
        <dbReference type="ARBA" id="ARBA00023027"/>
    </source>
</evidence>
<dbReference type="Pfam" id="PF00389">
    <property type="entry name" value="2-Hacid_dh"/>
    <property type="match status" value="1"/>
</dbReference>
<dbReference type="PANTHER" id="PTHR42789:SF1">
    <property type="entry name" value="D-ISOMER SPECIFIC 2-HYDROXYACID DEHYDROGENASE FAMILY PROTEIN (AFU_ORTHOLOGUE AFUA_6G10090)"/>
    <property type="match status" value="1"/>
</dbReference>
<dbReference type="InterPro" id="IPR029753">
    <property type="entry name" value="D-isomer_DH_CS"/>
</dbReference>
<comment type="similarity">
    <text evidence="1 4">Belongs to the D-isomer specific 2-hydroxyacid dehydrogenase family.</text>
</comment>
<dbReference type="Pfam" id="PF02826">
    <property type="entry name" value="2-Hacid_dh_C"/>
    <property type="match status" value="1"/>
</dbReference>
<dbReference type="STRING" id="490622.A0A395NUH7"/>
<dbReference type="OrthoDB" id="298012at2759"/>
<protein>
    <submittedName>
        <fullName evidence="8">Glycerate dehydrogenase</fullName>
    </submittedName>
</protein>
<dbReference type="InterPro" id="IPR036291">
    <property type="entry name" value="NAD(P)-bd_dom_sf"/>
</dbReference>
<evidence type="ECO:0000259" key="6">
    <source>
        <dbReference type="Pfam" id="PF00389"/>
    </source>
</evidence>
<dbReference type="SUPFAM" id="SSF51735">
    <property type="entry name" value="NAD(P)-binding Rossmann-fold domains"/>
    <property type="match status" value="1"/>
</dbReference>
<evidence type="ECO:0000256" key="2">
    <source>
        <dbReference type="ARBA" id="ARBA00023002"/>
    </source>
</evidence>
<proteinExistence type="inferred from homology"/>
<feature type="region of interest" description="Disordered" evidence="5">
    <location>
        <begin position="123"/>
        <end position="142"/>
    </location>
</feature>
<evidence type="ECO:0000313" key="8">
    <source>
        <dbReference type="EMBL" id="RFU79726.1"/>
    </source>
</evidence>
<sequence>MLPSIARQGIARLSKRPSLAIIDDYLNTSGPHFAHIPSSSLQVTTFKDTISPINEAETVRLIERLRPFEAISTVRERTAFPGSLLRSLPNLKLLLATGTQFEMFDLAAARELGITIVAAPGLGRTDEPDAGPRPNIKKGGAHPTTQHTWALIMALARNVAADDATLKTGTGWQNGLAMGLTGLTIGIVGLGRLGAAVARIGHLAWSMHVLCWSENLTQEKADLMAAEVGLPSKIFRVVSKEELFRSADVISLHYVLSDRSRGIVGAEELEQMKNSAMLINTSRGPLIDQIALLDTLEHGTIRGAALDVFDIEPLPLHSPWRKANYWGEGGRSRVITTPHMGYVDEGLMNAWYAETAENVDRWLDGKEVLHRIA</sequence>
<dbReference type="SUPFAM" id="SSF52283">
    <property type="entry name" value="Formate/glycerate dehydrogenase catalytic domain-like"/>
    <property type="match status" value="1"/>
</dbReference>
<keyword evidence="3" id="KW-0520">NAD</keyword>
<evidence type="ECO:0000256" key="5">
    <source>
        <dbReference type="SAM" id="MobiDB-lite"/>
    </source>
</evidence>
<gene>
    <name evidence="8" type="ORF">TARUN_2480</name>
</gene>
<dbReference type="InterPro" id="IPR050857">
    <property type="entry name" value="D-2-hydroxyacid_DH"/>
</dbReference>
<dbReference type="Proteomes" id="UP000266272">
    <property type="component" value="Unassembled WGS sequence"/>
</dbReference>
<dbReference type="Gene3D" id="3.40.50.720">
    <property type="entry name" value="NAD(P)-binding Rossmann-like Domain"/>
    <property type="match status" value="2"/>
</dbReference>
<comment type="caution">
    <text evidence="8">The sequence shown here is derived from an EMBL/GenBank/DDBJ whole genome shotgun (WGS) entry which is preliminary data.</text>
</comment>
<evidence type="ECO:0000313" key="9">
    <source>
        <dbReference type="Proteomes" id="UP000266272"/>
    </source>
</evidence>
<dbReference type="GO" id="GO:0016616">
    <property type="term" value="F:oxidoreductase activity, acting on the CH-OH group of donors, NAD or NADP as acceptor"/>
    <property type="evidence" value="ECO:0007669"/>
    <property type="project" value="InterPro"/>
</dbReference>
<accession>A0A395NUH7</accession>
<dbReference type="PROSITE" id="PS00671">
    <property type="entry name" value="D_2_HYDROXYACID_DH_3"/>
    <property type="match status" value="1"/>
</dbReference>
<dbReference type="EMBL" id="PXOA01000141">
    <property type="protein sequence ID" value="RFU79726.1"/>
    <property type="molecule type" value="Genomic_DNA"/>
</dbReference>
<name>A0A395NUH7_TRIAR</name>
<dbReference type="InterPro" id="IPR006139">
    <property type="entry name" value="D-isomer_2_OHA_DH_cat_dom"/>
</dbReference>
<dbReference type="CDD" id="cd12169">
    <property type="entry name" value="PGDH_like_1"/>
    <property type="match status" value="1"/>
</dbReference>
<feature type="domain" description="D-isomer specific 2-hydroxyacid dehydrogenase NAD-binding" evidence="7">
    <location>
        <begin position="150"/>
        <end position="341"/>
    </location>
</feature>